<dbReference type="InterPro" id="IPR000644">
    <property type="entry name" value="CBS_dom"/>
</dbReference>
<accession>A0A089YB27</accession>
<dbReference type="InterPro" id="IPR046342">
    <property type="entry name" value="CBS_dom_sf"/>
</dbReference>
<dbReference type="SUPFAM" id="SSF54631">
    <property type="entry name" value="CBS-domain pair"/>
    <property type="match status" value="1"/>
</dbReference>
<keyword evidence="5" id="KW-1185">Reference proteome</keyword>
<dbReference type="Proteomes" id="UP000029493">
    <property type="component" value="Chromosome"/>
</dbReference>
<evidence type="ECO:0000256" key="2">
    <source>
        <dbReference type="PROSITE-ProRule" id="PRU00703"/>
    </source>
</evidence>
<keyword evidence="4" id="KW-0808">Transferase</keyword>
<dbReference type="SMART" id="SM00116">
    <property type="entry name" value="CBS"/>
    <property type="match status" value="2"/>
</dbReference>
<keyword evidence="1 2" id="KW-0129">CBS domain</keyword>
<protein>
    <submittedName>
        <fullName evidence="4">Histidine kinase</fullName>
    </submittedName>
</protein>
<dbReference type="GO" id="GO:0016301">
    <property type="term" value="F:kinase activity"/>
    <property type="evidence" value="ECO:0007669"/>
    <property type="project" value="UniProtKB-KW"/>
</dbReference>
<dbReference type="EMBL" id="CP009455">
    <property type="protein sequence ID" value="AIR89023.1"/>
    <property type="molecule type" value="Genomic_DNA"/>
</dbReference>
<dbReference type="RefSeq" id="WP_038411654.1">
    <property type="nucleotide sequence ID" value="NZ_CP009455.1"/>
</dbReference>
<dbReference type="STRING" id="157783.LK03_06950"/>
<evidence type="ECO:0000259" key="3">
    <source>
        <dbReference type="PROSITE" id="PS51371"/>
    </source>
</evidence>
<evidence type="ECO:0000313" key="4">
    <source>
        <dbReference type="EMBL" id="AIR89023.1"/>
    </source>
</evidence>
<dbReference type="AlphaFoldDB" id="A0A089YB27"/>
<feature type="domain" description="CBS" evidence="3">
    <location>
        <begin position="12"/>
        <end position="69"/>
    </location>
</feature>
<dbReference type="eggNOG" id="COG2905">
    <property type="taxonomic scope" value="Bacteria"/>
</dbReference>
<dbReference type="InterPro" id="IPR044725">
    <property type="entry name" value="CBSX3_CBS_dom"/>
</dbReference>
<evidence type="ECO:0000313" key="5">
    <source>
        <dbReference type="Proteomes" id="UP000029493"/>
    </source>
</evidence>
<proteinExistence type="predicted"/>
<organism evidence="4 5">
    <name type="scientific">Pseudomonas cremoricolorata</name>
    <dbReference type="NCBI Taxonomy" id="157783"/>
    <lineage>
        <taxon>Bacteria</taxon>
        <taxon>Pseudomonadati</taxon>
        <taxon>Pseudomonadota</taxon>
        <taxon>Gammaproteobacteria</taxon>
        <taxon>Pseudomonadales</taxon>
        <taxon>Pseudomonadaceae</taxon>
        <taxon>Pseudomonas</taxon>
    </lineage>
</organism>
<dbReference type="PANTHER" id="PTHR43080">
    <property type="entry name" value="CBS DOMAIN-CONTAINING PROTEIN CBSX3, MITOCHONDRIAL"/>
    <property type="match status" value="1"/>
</dbReference>
<dbReference type="PANTHER" id="PTHR43080:SF2">
    <property type="entry name" value="CBS DOMAIN-CONTAINING PROTEIN"/>
    <property type="match status" value="1"/>
</dbReference>
<keyword evidence="4" id="KW-0418">Kinase</keyword>
<feature type="domain" description="CBS" evidence="3">
    <location>
        <begin position="78"/>
        <end position="133"/>
    </location>
</feature>
<sequence>MKNVEQILKSKAEHQTVYAIGPDDSVLDALKLLAEKNIGALPVLEDGQVVGIVSERDYARKLVLKGRSSAATPVREIMSAPVVTVEPKHNLEYCMNLMTNRHLRHLPVVHNGKLLGLLSIGDLVKETIAEQAGLILQLEQYIRGETA</sequence>
<gene>
    <name evidence="4" type="ORF">LK03_06950</name>
</gene>
<dbReference type="PROSITE" id="PS51371">
    <property type="entry name" value="CBS"/>
    <property type="match status" value="2"/>
</dbReference>
<dbReference type="OrthoDB" id="9807125at2"/>
<dbReference type="KEGG" id="psw:LK03_06950"/>
<reference evidence="4 5" key="1">
    <citation type="submission" date="2014-09" db="EMBL/GenBank/DDBJ databases">
        <authorList>
            <person name="Chan K.-G."/>
        </authorList>
    </citation>
    <scope>NUCLEOTIDE SEQUENCE [LARGE SCALE GENOMIC DNA]</scope>
    <source>
        <strain evidence="4 5">ND07</strain>
    </source>
</reference>
<dbReference type="CDD" id="cd04623">
    <property type="entry name" value="CBS_pair_bac_euk"/>
    <property type="match status" value="1"/>
</dbReference>
<name>A0A089YB27_9PSED</name>
<dbReference type="Gene3D" id="3.10.580.10">
    <property type="entry name" value="CBS-domain"/>
    <property type="match status" value="1"/>
</dbReference>
<dbReference type="InterPro" id="IPR051257">
    <property type="entry name" value="Diverse_CBS-Domain"/>
</dbReference>
<dbReference type="Pfam" id="PF00571">
    <property type="entry name" value="CBS"/>
    <property type="match status" value="2"/>
</dbReference>
<evidence type="ECO:0000256" key="1">
    <source>
        <dbReference type="ARBA" id="ARBA00023122"/>
    </source>
</evidence>